<evidence type="ECO:0000313" key="2">
    <source>
        <dbReference type="EMBL" id="MPC32349.1"/>
    </source>
</evidence>
<reference evidence="2 3" key="1">
    <citation type="submission" date="2019-05" db="EMBL/GenBank/DDBJ databases">
        <title>Another draft genome of Portunus trituberculatus and its Hox gene families provides insights of decapod evolution.</title>
        <authorList>
            <person name="Jeong J.-H."/>
            <person name="Song I."/>
            <person name="Kim S."/>
            <person name="Choi T."/>
            <person name="Kim D."/>
            <person name="Ryu S."/>
            <person name="Kim W."/>
        </authorList>
    </citation>
    <scope>NUCLEOTIDE SEQUENCE [LARGE SCALE GENOMIC DNA]</scope>
    <source>
        <tissue evidence="2">Muscle</tissue>
    </source>
</reference>
<evidence type="ECO:0000313" key="3">
    <source>
        <dbReference type="Proteomes" id="UP000324222"/>
    </source>
</evidence>
<feature type="region of interest" description="Disordered" evidence="1">
    <location>
        <begin position="1"/>
        <end position="46"/>
    </location>
</feature>
<protein>
    <submittedName>
        <fullName evidence="2">Uncharacterized protein</fullName>
    </submittedName>
</protein>
<sequence>MSSWPLQHIQTLPPPAPPPSTAGHSGGCVWSPPVPGNVPGSWSKDG</sequence>
<accession>A0A5B7EGI8</accession>
<gene>
    <name evidence="2" type="ORF">E2C01_025659</name>
</gene>
<feature type="compositionally biased region" description="Polar residues" evidence="1">
    <location>
        <begin position="1"/>
        <end position="10"/>
    </location>
</feature>
<evidence type="ECO:0000256" key="1">
    <source>
        <dbReference type="SAM" id="MobiDB-lite"/>
    </source>
</evidence>
<dbReference type="AlphaFoldDB" id="A0A5B7EGI8"/>
<dbReference type="EMBL" id="VSRR010002610">
    <property type="protein sequence ID" value="MPC32349.1"/>
    <property type="molecule type" value="Genomic_DNA"/>
</dbReference>
<name>A0A5B7EGI8_PORTR</name>
<proteinExistence type="predicted"/>
<keyword evidence="3" id="KW-1185">Reference proteome</keyword>
<comment type="caution">
    <text evidence="2">The sequence shown here is derived from an EMBL/GenBank/DDBJ whole genome shotgun (WGS) entry which is preliminary data.</text>
</comment>
<dbReference type="Proteomes" id="UP000324222">
    <property type="component" value="Unassembled WGS sequence"/>
</dbReference>
<organism evidence="2 3">
    <name type="scientific">Portunus trituberculatus</name>
    <name type="common">Swimming crab</name>
    <name type="synonym">Neptunus trituberculatus</name>
    <dbReference type="NCBI Taxonomy" id="210409"/>
    <lineage>
        <taxon>Eukaryota</taxon>
        <taxon>Metazoa</taxon>
        <taxon>Ecdysozoa</taxon>
        <taxon>Arthropoda</taxon>
        <taxon>Crustacea</taxon>
        <taxon>Multicrustacea</taxon>
        <taxon>Malacostraca</taxon>
        <taxon>Eumalacostraca</taxon>
        <taxon>Eucarida</taxon>
        <taxon>Decapoda</taxon>
        <taxon>Pleocyemata</taxon>
        <taxon>Brachyura</taxon>
        <taxon>Eubrachyura</taxon>
        <taxon>Portunoidea</taxon>
        <taxon>Portunidae</taxon>
        <taxon>Portuninae</taxon>
        <taxon>Portunus</taxon>
    </lineage>
</organism>